<dbReference type="InterPro" id="IPR020471">
    <property type="entry name" value="AKR"/>
</dbReference>
<evidence type="ECO:0000256" key="1">
    <source>
        <dbReference type="ARBA" id="ARBA00007905"/>
    </source>
</evidence>
<keyword evidence="3" id="KW-0560">Oxidoreductase</keyword>
<dbReference type="CDD" id="cd19133">
    <property type="entry name" value="AKR_AKR5F1"/>
    <property type="match status" value="1"/>
</dbReference>
<accession>A0A1I1R998</accession>
<dbReference type="InterPro" id="IPR036812">
    <property type="entry name" value="NAD(P)_OxRdtase_dom_sf"/>
</dbReference>
<dbReference type="AlphaFoldDB" id="A0A1I1R998"/>
<evidence type="ECO:0000256" key="2">
    <source>
        <dbReference type="ARBA" id="ARBA00022857"/>
    </source>
</evidence>
<dbReference type="PROSITE" id="PS00063">
    <property type="entry name" value="ALDOKETO_REDUCTASE_3"/>
    <property type="match status" value="1"/>
</dbReference>
<dbReference type="PANTHER" id="PTHR43827">
    <property type="entry name" value="2,5-DIKETO-D-GLUCONIC ACID REDUCTASE"/>
    <property type="match status" value="1"/>
</dbReference>
<dbReference type="FunFam" id="3.20.20.100:FF:000015">
    <property type="entry name" value="Oxidoreductase, aldo/keto reductase family"/>
    <property type="match status" value="1"/>
</dbReference>
<dbReference type="EMBL" id="FOMN01000001">
    <property type="protein sequence ID" value="SFD30916.1"/>
    <property type="molecule type" value="Genomic_DNA"/>
</dbReference>
<dbReference type="InterPro" id="IPR023210">
    <property type="entry name" value="NADP_OxRdtase_dom"/>
</dbReference>
<reference evidence="9" key="1">
    <citation type="submission" date="2016-10" db="EMBL/GenBank/DDBJ databases">
        <authorList>
            <person name="Varghese N."/>
            <person name="Submissions S."/>
        </authorList>
    </citation>
    <scope>NUCLEOTIDE SEQUENCE [LARGE SCALE GENOMIC DNA]</scope>
    <source>
        <strain evidence="9">R-53102</strain>
    </source>
</reference>
<feature type="active site" description="Proton donor" evidence="4">
    <location>
        <position position="49"/>
    </location>
</feature>
<dbReference type="PRINTS" id="PR00069">
    <property type="entry name" value="ALDKETRDTASE"/>
</dbReference>
<evidence type="ECO:0000259" key="7">
    <source>
        <dbReference type="Pfam" id="PF00248"/>
    </source>
</evidence>
<dbReference type="Pfam" id="PF00248">
    <property type="entry name" value="Aldo_ket_red"/>
    <property type="match status" value="1"/>
</dbReference>
<dbReference type="SUPFAM" id="SSF51430">
    <property type="entry name" value="NAD(P)-linked oxidoreductase"/>
    <property type="match status" value="1"/>
</dbReference>
<proteinExistence type="inferred from homology"/>
<evidence type="ECO:0000256" key="5">
    <source>
        <dbReference type="PIRSR" id="PIRSR000097-2"/>
    </source>
</evidence>
<feature type="site" description="Lowers pKa of active site Tyr" evidence="6">
    <location>
        <position position="74"/>
    </location>
</feature>
<protein>
    <submittedName>
        <fullName evidence="8">Aldo/keto reductase</fullName>
    </submittedName>
</protein>
<feature type="domain" description="NADP-dependent oxidoreductase" evidence="7">
    <location>
        <begin position="15"/>
        <end position="258"/>
    </location>
</feature>
<dbReference type="PANTHER" id="PTHR43827:SF3">
    <property type="entry name" value="NADP-DEPENDENT OXIDOREDUCTASE DOMAIN-CONTAINING PROTEIN"/>
    <property type="match status" value="1"/>
</dbReference>
<gene>
    <name evidence="8" type="ORF">SAMN04487792_0256</name>
</gene>
<dbReference type="Gene3D" id="3.20.20.100">
    <property type="entry name" value="NADP-dependent oxidoreductase domain"/>
    <property type="match status" value="1"/>
</dbReference>
<comment type="similarity">
    <text evidence="1">Belongs to the aldo/keto reductase family.</text>
</comment>
<dbReference type="Proteomes" id="UP000199599">
    <property type="component" value="Unassembled WGS sequence"/>
</dbReference>
<dbReference type="RefSeq" id="WP_090092110.1">
    <property type="nucleotide sequence ID" value="NZ_CBCRVU010000001.1"/>
</dbReference>
<dbReference type="PIRSF" id="PIRSF000097">
    <property type="entry name" value="AKR"/>
    <property type="match status" value="1"/>
</dbReference>
<evidence type="ECO:0000313" key="9">
    <source>
        <dbReference type="Proteomes" id="UP000199599"/>
    </source>
</evidence>
<dbReference type="InterPro" id="IPR018170">
    <property type="entry name" value="Aldo/ket_reductase_CS"/>
</dbReference>
<evidence type="ECO:0000256" key="4">
    <source>
        <dbReference type="PIRSR" id="PIRSR000097-1"/>
    </source>
</evidence>
<dbReference type="PROSITE" id="PS00062">
    <property type="entry name" value="ALDOKETO_REDUCTASE_2"/>
    <property type="match status" value="1"/>
</dbReference>
<dbReference type="PROSITE" id="PS00798">
    <property type="entry name" value="ALDOKETO_REDUCTASE_1"/>
    <property type="match status" value="1"/>
</dbReference>
<feature type="binding site" evidence="5">
    <location>
        <position position="107"/>
    </location>
    <ligand>
        <name>substrate</name>
    </ligand>
</feature>
<organism evidence="8 9">
    <name type="scientific">Lactobacillus bombicola</name>
    <dbReference type="NCBI Taxonomy" id="1505723"/>
    <lineage>
        <taxon>Bacteria</taxon>
        <taxon>Bacillati</taxon>
        <taxon>Bacillota</taxon>
        <taxon>Bacilli</taxon>
        <taxon>Lactobacillales</taxon>
        <taxon>Lactobacillaceae</taxon>
        <taxon>Lactobacillus</taxon>
    </lineage>
</organism>
<evidence type="ECO:0000313" key="8">
    <source>
        <dbReference type="EMBL" id="SFD30916.1"/>
    </source>
</evidence>
<sequence length="287" mass="32859">MEKVKLNNGVEMPLLGFGVFQITDAEMVEKSVLSALEAGYRLIDTASSYGNEAAVGRAIKNSKVSRENLFITTKLWVSDTGYEATRRAIKESLNKLQLQYLDLYLIHQPYGDVYGSWRAMEEAYKSGIIRAIGVSNFEPDRILDLTLYNEIKPAINQIEINPWMQQSKAVKFLKEKKIQPEAWAPFAEGKNELFSNSLLTKIGLQYHKSVSQVILRWLIQRKIVVIPKSVHKKRIIENSNIFDFELTAKEVTLINSLDQKKSQFFDHQDPAAVQRIYDMIQKVDKKG</sequence>
<dbReference type="GO" id="GO:0016616">
    <property type="term" value="F:oxidoreductase activity, acting on the CH-OH group of donors, NAD or NADP as acceptor"/>
    <property type="evidence" value="ECO:0007669"/>
    <property type="project" value="UniProtKB-ARBA"/>
</dbReference>
<dbReference type="STRING" id="1505723.SAMN04487792_0256"/>
<keyword evidence="2" id="KW-0521">NADP</keyword>
<name>A0A1I1R998_9LACO</name>
<evidence type="ECO:0000256" key="3">
    <source>
        <dbReference type="ARBA" id="ARBA00023002"/>
    </source>
</evidence>
<evidence type="ECO:0000256" key="6">
    <source>
        <dbReference type="PIRSR" id="PIRSR000097-3"/>
    </source>
</evidence>